<name>A0ABW1RWE4_9LACO</name>
<dbReference type="PANTHER" id="PTHR40038:SF1">
    <property type="entry name" value="MEMBRANE-ASSOCIATED PROTEIN TCAA"/>
    <property type="match status" value="1"/>
</dbReference>
<evidence type="ECO:0000313" key="8">
    <source>
        <dbReference type="Proteomes" id="UP001596282"/>
    </source>
</evidence>
<evidence type="ECO:0000256" key="2">
    <source>
        <dbReference type="SAM" id="Phobius"/>
    </source>
</evidence>
<evidence type="ECO:0000259" key="4">
    <source>
        <dbReference type="Pfam" id="PF22813"/>
    </source>
</evidence>
<keyword evidence="2" id="KW-0812">Transmembrane</keyword>
<gene>
    <name evidence="6" type="ORF">ACFP5Y_00845</name>
    <name evidence="7" type="ORF">ACFP5Y_01180</name>
</gene>
<keyword evidence="2" id="KW-0472">Membrane</keyword>
<evidence type="ECO:0000313" key="7">
    <source>
        <dbReference type="EMBL" id="MFC6179867.1"/>
    </source>
</evidence>
<feature type="domain" description="TcaA second" evidence="4">
    <location>
        <begin position="133"/>
        <end position="214"/>
    </location>
</feature>
<comment type="caution">
    <text evidence="6">The sequence shown here is derived from an EMBL/GenBank/DDBJ whole genome shotgun (WGS) entry which is preliminary data.</text>
</comment>
<dbReference type="InterPro" id="IPR054529">
    <property type="entry name" value="TcaA_2nd"/>
</dbReference>
<accession>A0ABW1RWE4</accession>
<feature type="region of interest" description="Disordered" evidence="1">
    <location>
        <begin position="51"/>
        <end position="96"/>
    </location>
</feature>
<dbReference type="PANTHER" id="PTHR40038">
    <property type="entry name" value="MEMBRANE-ASSOCIATED PROTEIN TCAA"/>
    <property type="match status" value="1"/>
</dbReference>
<feature type="domain" description="Putative zinc-ribbon" evidence="3">
    <location>
        <begin position="21"/>
        <end position="42"/>
    </location>
</feature>
<evidence type="ECO:0000313" key="6">
    <source>
        <dbReference type="EMBL" id="MFC6179803.1"/>
    </source>
</evidence>
<evidence type="ECO:0000259" key="5">
    <source>
        <dbReference type="Pfam" id="PF22820"/>
    </source>
</evidence>
<dbReference type="InterPro" id="IPR059113">
    <property type="entry name" value="Znf_ribbon"/>
</dbReference>
<protein>
    <submittedName>
        <fullName evidence="6">Zinc ribbon domain-containing protein</fullName>
    </submittedName>
</protein>
<reference evidence="8" key="2">
    <citation type="journal article" date="2019" name="Int. J. Syst. Evol. Microbiol.">
        <title>The Global Catalogue of Microorganisms (GCM) 10K type strain sequencing project: providing services to taxonomists for standard genome sequencing and annotation.</title>
        <authorList>
            <consortium name="The Broad Institute Genomics Platform"/>
            <consortium name="The Broad Institute Genome Sequencing Center for Infectious Disease"/>
            <person name="Wu L."/>
            <person name="Ma J."/>
        </authorList>
    </citation>
    <scope>NUCLEOTIDE SEQUENCE [LARGE SCALE GENOMIC DNA]</scope>
    <source>
        <strain evidence="8">CCM 8933</strain>
    </source>
</reference>
<feature type="transmembrane region" description="Helical" evidence="2">
    <location>
        <begin position="103"/>
        <end position="122"/>
    </location>
</feature>
<dbReference type="Proteomes" id="UP001596282">
    <property type="component" value="Unassembled WGS sequence"/>
</dbReference>
<dbReference type="Pfam" id="PF22813">
    <property type="entry name" value="TcaA_2nd"/>
    <property type="match status" value="1"/>
</dbReference>
<reference evidence="6" key="3">
    <citation type="submission" date="2024-09" db="EMBL/GenBank/DDBJ databases">
        <authorList>
            <person name="Sun Q."/>
            <person name="Mori K."/>
        </authorList>
    </citation>
    <scope>NUCLEOTIDE SEQUENCE</scope>
    <source>
        <strain evidence="6">CCM 8933</strain>
    </source>
</reference>
<dbReference type="InterPro" id="IPR054530">
    <property type="entry name" value="TcaA_4th"/>
</dbReference>
<reference evidence="6" key="1">
    <citation type="journal article" date="2014" name="Int. J. Syst. Evol. Microbiol.">
        <title>Complete genome of a new Firmicutes species belonging to the dominant human colonic microbiota ('Ruminococcus bicirculans') reveals two chromosomes and a selective capacity to utilize plant glucans.</title>
        <authorList>
            <consortium name="NISC Comparative Sequencing Program"/>
            <person name="Wegmann U."/>
            <person name="Louis P."/>
            <person name="Goesmann A."/>
            <person name="Henrissat B."/>
            <person name="Duncan S.H."/>
            <person name="Flint H.J."/>
        </authorList>
    </citation>
    <scope>NUCLEOTIDE SEQUENCE</scope>
    <source>
        <strain evidence="6">CCM 8933</strain>
    </source>
</reference>
<dbReference type="RefSeq" id="WP_137629207.1">
    <property type="nucleotide sequence ID" value="NZ_BJDJ01000018.1"/>
</dbReference>
<evidence type="ECO:0000259" key="3">
    <source>
        <dbReference type="Pfam" id="PF13248"/>
    </source>
</evidence>
<proteinExistence type="predicted"/>
<dbReference type="Pfam" id="PF13248">
    <property type="entry name" value="Zn_ribbon_3"/>
    <property type="match status" value="1"/>
</dbReference>
<organism evidence="6 8">
    <name type="scientific">Lactiplantibacillus daowaiensis</name>
    <dbReference type="NCBI Taxonomy" id="2559918"/>
    <lineage>
        <taxon>Bacteria</taxon>
        <taxon>Bacillati</taxon>
        <taxon>Bacillota</taxon>
        <taxon>Bacilli</taxon>
        <taxon>Lactobacillales</taxon>
        <taxon>Lactobacillaceae</taxon>
        <taxon>Lactiplantibacillus</taxon>
    </lineage>
</organism>
<dbReference type="EMBL" id="JBHSSC010000004">
    <property type="protein sequence ID" value="MFC6179803.1"/>
    <property type="molecule type" value="Genomic_DNA"/>
</dbReference>
<keyword evidence="8" id="KW-1185">Reference proteome</keyword>
<sequence length="503" mass="54729">MKNTQKRYRAADDPSGGAAFCPNCGEKVAAGDEFCGHCGYNLAQFNATNHDDGAADSAPTSQPASVSAPQADATQPTPTRRAAHQSPAPKPAGGHQGETMPKWAWWVIGVIVVILVGGYVAGRNYYTRSAQLNRAITALKTDKSGVAGYFSTSDPNLKLSDRKLKPLVTYFKKNPQALATFKRELNNGQTNDQLFTTQLAGKAWLLFDKYTIHVKPVYATATTNRNGAKISVNGKTVATSNSTSYRKKLGPLVPGVYTIASTGTVSGKSMTNSGSYTLKRNNQTIDLALRTISFTVQTAPKTTIYINNKKQGTADSTGELTVSELPWSGNLEVTGVYKHGSSTVTSEAYKVTSDGESVQLQFAGVMSLDDADTYMDNLFSAIQDMSNSGDVSDAVDPDDRSLDDYYTDGTDNPQYKEMVRMAKGYYNDDDLTGIEYDAEVRSVAPISKNKSIITYYLTYRFATDSGTHVQEFSYDAETEKQSDTYRIIKVTGGQKIRDTHEDD</sequence>
<dbReference type="Pfam" id="PF22820">
    <property type="entry name" value="TcaA_3rd_4th"/>
    <property type="match status" value="1"/>
</dbReference>
<dbReference type="EMBL" id="JBHSSC010000004">
    <property type="protein sequence ID" value="MFC6179867.1"/>
    <property type="molecule type" value="Genomic_DNA"/>
</dbReference>
<keyword evidence="2" id="KW-1133">Transmembrane helix</keyword>
<evidence type="ECO:0000256" key="1">
    <source>
        <dbReference type="SAM" id="MobiDB-lite"/>
    </source>
</evidence>
<feature type="domain" description="TcaA 4th" evidence="5">
    <location>
        <begin position="293"/>
        <end position="362"/>
    </location>
</feature>
<feature type="compositionally biased region" description="Polar residues" evidence="1">
    <location>
        <begin position="58"/>
        <end position="78"/>
    </location>
</feature>